<evidence type="ECO:0000313" key="3">
    <source>
        <dbReference type="Proteomes" id="UP000215539"/>
    </source>
</evidence>
<feature type="transmembrane region" description="Helical" evidence="1">
    <location>
        <begin position="7"/>
        <end position="28"/>
    </location>
</feature>
<proteinExistence type="predicted"/>
<dbReference type="RefSeq" id="WP_143324993.1">
    <property type="nucleotide sequence ID" value="NZ_CP014227.1"/>
</dbReference>
<reference evidence="2 3" key="1">
    <citation type="submission" date="2017-06" db="EMBL/GenBank/DDBJ databases">
        <authorList>
            <consortium name="Pathogen Informatics"/>
        </authorList>
    </citation>
    <scope>NUCLEOTIDE SEQUENCE [LARGE SCALE GENOMIC DNA]</scope>
    <source>
        <strain evidence="2 3">NCTC12947</strain>
    </source>
</reference>
<feature type="transmembrane region" description="Helical" evidence="1">
    <location>
        <begin position="68"/>
        <end position="88"/>
    </location>
</feature>
<dbReference type="Proteomes" id="UP000215539">
    <property type="component" value="Chromosome 1"/>
</dbReference>
<accession>A0AAX2GVB1</accession>
<gene>
    <name evidence="2" type="ORF">SAMEA44541418_00320</name>
</gene>
<protein>
    <submittedName>
        <fullName evidence="2">Uncharacterized protein</fullName>
    </submittedName>
</protein>
<organism evidence="2 3">
    <name type="scientific">Capnocytophaga haemolytica</name>
    <dbReference type="NCBI Taxonomy" id="45243"/>
    <lineage>
        <taxon>Bacteria</taxon>
        <taxon>Pseudomonadati</taxon>
        <taxon>Bacteroidota</taxon>
        <taxon>Flavobacteriia</taxon>
        <taxon>Flavobacteriales</taxon>
        <taxon>Flavobacteriaceae</taxon>
        <taxon>Capnocytophaga</taxon>
    </lineage>
</organism>
<dbReference type="EMBL" id="LT906449">
    <property type="protein sequence ID" value="SNV03787.1"/>
    <property type="molecule type" value="Genomic_DNA"/>
</dbReference>
<keyword evidence="1" id="KW-1133">Transmembrane helix</keyword>
<keyword evidence="1" id="KW-0472">Membrane</keyword>
<sequence>MKPYDLLLSRLALALVLLCMLLIVPTIYALEYFTAYGCLFVVTYVGVPLYLIYRVVRYFRYKDKGKGWRWVCASFVALLLSVAFYGFLCYLIDRAIARTYGE</sequence>
<evidence type="ECO:0000313" key="2">
    <source>
        <dbReference type="EMBL" id="SNV03787.1"/>
    </source>
</evidence>
<name>A0AAX2GVB1_9FLAO</name>
<feature type="transmembrane region" description="Helical" evidence="1">
    <location>
        <begin position="34"/>
        <end position="56"/>
    </location>
</feature>
<keyword evidence="1" id="KW-0812">Transmembrane</keyword>
<evidence type="ECO:0000256" key="1">
    <source>
        <dbReference type="SAM" id="Phobius"/>
    </source>
</evidence>
<dbReference type="AlphaFoldDB" id="A0AAX2GVB1"/>